<gene>
    <name evidence="1" type="ORF">ACOLOM_LOCUS3611</name>
</gene>
<name>A0ACA9LBS3_9GLOM</name>
<accession>A0ACA9LBS3</accession>
<dbReference type="EMBL" id="CAJVPT010005418">
    <property type="protein sequence ID" value="CAG8520019.1"/>
    <property type="molecule type" value="Genomic_DNA"/>
</dbReference>
<sequence length="171" mass="19010">MNLLDLFTRYRKTEPIEVLFLRAFVTITLIAALTGYITSLVIEIANDLPITKNSIDNEGQSLVPCSQYLNQPTLSNGTYYGSFSAKSELSFIFNSQNLTSVGFIASTVDPLPSGYTNLMTIIVIDSGNTNDQSMLVQQLRDRVNALETFLQEYVVDAEYLEGMAREEKKGA</sequence>
<proteinExistence type="predicted"/>
<keyword evidence="2" id="KW-1185">Reference proteome</keyword>
<feature type="non-terminal residue" evidence="1">
    <location>
        <position position="171"/>
    </location>
</feature>
<protein>
    <submittedName>
        <fullName evidence="1">16936_t:CDS:1</fullName>
    </submittedName>
</protein>
<dbReference type="Proteomes" id="UP000789525">
    <property type="component" value="Unassembled WGS sequence"/>
</dbReference>
<reference evidence="1" key="1">
    <citation type="submission" date="2021-06" db="EMBL/GenBank/DDBJ databases">
        <authorList>
            <person name="Kallberg Y."/>
            <person name="Tangrot J."/>
            <person name="Rosling A."/>
        </authorList>
    </citation>
    <scope>NUCLEOTIDE SEQUENCE</scope>
    <source>
        <strain evidence="1">CL356</strain>
    </source>
</reference>
<evidence type="ECO:0000313" key="2">
    <source>
        <dbReference type="Proteomes" id="UP000789525"/>
    </source>
</evidence>
<evidence type="ECO:0000313" key="1">
    <source>
        <dbReference type="EMBL" id="CAG8520019.1"/>
    </source>
</evidence>
<organism evidence="1 2">
    <name type="scientific">Acaulospora colombiana</name>
    <dbReference type="NCBI Taxonomy" id="27376"/>
    <lineage>
        <taxon>Eukaryota</taxon>
        <taxon>Fungi</taxon>
        <taxon>Fungi incertae sedis</taxon>
        <taxon>Mucoromycota</taxon>
        <taxon>Glomeromycotina</taxon>
        <taxon>Glomeromycetes</taxon>
        <taxon>Diversisporales</taxon>
        <taxon>Acaulosporaceae</taxon>
        <taxon>Acaulospora</taxon>
    </lineage>
</organism>
<comment type="caution">
    <text evidence="1">The sequence shown here is derived from an EMBL/GenBank/DDBJ whole genome shotgun (WGS) entry which is preliminary data.</text>
</comment>